<dbReference type="SUPFAM" id="SSF46955">
    <property type="entry name" value="Putative DNA-binding domain"/>
    <property type="match status" value="1"/>
</dbReference>
<protein>
    <submittedName>
        <fullName evidence="5">Terminase small subunit</fullName>
    </submittedName>
</protein>
<keyword evidence="1" id="KW-0489">Methyltransferase</keyword>
<organism evidence="5 6">
    <name type="scientific">Spartinivicinus poritis</name>
    <dbReference type="NCBI Taxonomy" id="2994640"/>
    <lineage>
        <taxon>Bacteria</taxon>
        <taxon>Pseudomonadati</taxon>
        <taxon>Pseudomonadota</taxon>
        <taxon>Gammaproteobacteria</taxon>
        <taxon>Oceanospirillales</taxon>
        <taxon>Zooshikellaceae</taxon>
        <taxon>Spartinivicinus</taxon>
    </lineage>
</organism>
<keyword evidence="6" id="KW-1185">Reference proteome</keyword>
<feature type="coiled-coil region" evidence="2">
    <location>
        <begin position="76"/>
        <end position="110"/>
    </location>
</feature>
<keyword evidence="2" id="KW-0175">Coiled coil</keyword>
<feature type="region of interest" description="Disordered" evidence="3">
    <location>
        <begin position="178"/>
        <end position="202"/>
    </location>
</feature>
<gene>
    <name evidence="5" type="ORF">ORQ98_22830</name>
</gene>
<sequence length="202" mass="22156">MGIPTFLNKKDYADLRGVSERTVGRWLSEGLPHDGSGKKGDPIQINLNAAIAWEIEREVEKQLGGKHTPGDESTTYAQEELLKLRAERRIKEAEADLKEVERDEKAQQVIDLEQASIKVAEALTQISIILKPVGRKIIPKVMIAQNEAQGLKLWDDEVNRAFTTAANILEELAINEQSASKNTGSDGQSDSTSATSNSMAMG</sequence>
<evidence type="ECO:0000256" key="2">
    <source>
        <dbReference type="SAM" id="Coils"/>
    </source>
</evidence>
<reference evidence="5 6" key="1">
    <citation type="submission" date="2022-11" db="EMBL/GenBank/DDBJ databases">
        <title>Spartinivicinus poritis sp. nov., isolated from scleractinian coral Porites lutea.</title>
        <authorList>
            <person name="Zhang G."/>
            <person name="Cai L."/>
            <person name="Wei Q."/>
        </authorList>
    </citation>
    <scope>NUCLEOTIDE SEQUENCE [LARGE SCALE GENOMIC DNA]</scope>
    <source>
        <strain evidence="5 6">A2-2</strain>
    </source>
</reference>
<name>A0ABT5UEJ1_9GAMM</name>
<evidence type="ECO:0000256" key="1">
    <source>
        <dbReference type="PROSITE-ProRule" id="PRU00346"/>
    </source>
</evidence>
<feature type="domain" description="AdoMet activation" evidence="4">
    <location>
        <begin position="1"/>
        <end position="36"/>
    </location>
</feature>
<dbReference type="Pfam" id="PF07471">
    <property type="entry name" value="Phage_Nu1"/>
    <property type="match status" value="1"/>
</dbReference>
<dbReference type="Gene3D" id="1.10.10.10">
    <property type="entry name" value="Winged helix-like DNA-binding domain superfamily/Winged helix DNA-binding domain"/>
    <property type="match status" value="1"/>
</dbReference>
<evidence type="ECO:0000259" key="4">
    <source>
        <dbReference type="PROSITE" id="PS50974"/>
    </source>
</evidence>
<dbReference type="Proteomes" id="UP001528823">
    <property type="component" value="Unassembled WGS sequence"/>
</dbReference>
<keyword evidence="1" id="KW-0808">Transferase</keyword>
<dbReference type="PROSITE" id="PS50974">
    <property type="entry name" value="ADOMET_ACTIVATION"/>
    <property type="match status" value="1"/>
</dbReference>
<evidence type="ECO:0000313" key="6">
    <source>
        <dbReference type="Proteomes" id="UP001528823"/>
    </source>
</evidence>
<dbReference type="InterPro" id="IPR004223">
    <property type="entry name" value="VitB12-dep_Met_synth_activ_dom"/>
</dbReference>
<evidence type="ECO:0000313" key="5">
    <source>
        <dbReference type="EMBL" id="MDE1464800.1"/>
    </source>
</evidence>
<dbReference type="InterPro" id="IPR009061">
    <property type="entry name" value="DNA-bd_dom_put_sf"/>
</dbReference>
<dbReference type="EMBL" id="JAPMOU010000043">
    <property type="protein sequence ID" value="MDE1464800.1"/>
    <property type="molecule type" value="Genomic_DNA"/>
</dbReference>
<dbReference type="InterPro" id="IPR036388">
    <property type="entry name" value="WH-like_DNA-bd_sf"/>
</dbReference>
<comment type="caution">
    <text evidence="5">The sequence shown here is derived from an EMBL/GenBank/DDBJ whole genome shotgun (WGS) entry which is preliminary data.</text>
</comment>
<dbReference type="InterPro" id="IPR010906">
    <property type="entry name" value="Phage_lambda_Nu1_terminase-ssu"/>
</dbReference>
<proteinExistence type="predicted"/>
<dbReference type="RefSeq" id="WP_274691109.1">
    <property type="nucleotide sequence ID" value="NZ_JAPMOU010000043.1"/>
</dbReference>
<accession>A0ABT5UEJ1</accession>
<evidence type="ECO:0000256" key="3">
    <source>
        <dbReference type="SAM" id="MobiDB-lite"/>
    </source>
</evidence>